<evidence type="ECO:0000313" key="2">
    <source>
        <dbReference type="Proteomes" id="UP001285636"/>
    </source>
</evidence>
<accession>A0AAJ2U572</accession>
<dbReference type="AlphaFoldDB" id="A0AAJ2U572"/>
<gene>
    <name evidence="1" type="ORF">RYX45_21490</name>
</gene>
<comment type="caution">
    <text evidence="1">The sequence shown here is derived from an EMBL/GenBank/DDBJ whole genome shotgun (WGS) entry which is preliminary data.</text>
</comment>
<organism evidence="1 2">
    <name type="scientific">Alkalihalophilus pseudofirmus</name>
    <name type="common">Bacillus pseudofirmus</name>
    <dbReference type="NCBI Taxonomy" id="79885"/>
    <lineage>
        <taxon>Bacteria</taxon>
        <taxon>Bacillati</taxon>
        <taxon>Bacillota</taxon>
        <taxon>Bacilli</taxon>
        <taxon>Bacillales</taxon>
        <taxon>Bacillaceae</taxon>
        <taxon>Alkalihalophilus</taxon>
    </lineage>
</organism>
<feature type="non-terminal residue" evidence="1">
    <location>
        <position position="1"/>
    </location>
</feature>
<dbReference type="Proteomes" id="UP001285636">
    <property type="component" value="Unassembled WGS sequence"/>
</dbReference>
<protein>
    <submittedName>
        <fullName evidence="1">Flotillin family protein</fullName>
    </submittedName>
</protein>
<evidence type="ECO:0000313" key="1">
    <source>
        <dbReference type="EMBL" id="MDV2887745.1"/>
    </source>
</evidence>
<reference evidence="1" key="1">
    <citation type="submission" date="2023-10" db="EMBL/GenBank/DDBJ databases">
        <title>Screening of Alkalihalophilus pseudofirmusBZ-TG-HK211 and Its Alleviation of Salt Stress on Rapeseed Growth.</title>
        <authorList>
            <person name="Zhao B."/>
            <person name="Guo T."/>
        </authorList>
    </citation>
    <scope>NUCLEOTIDE SEQUENCE</scope>
    <source>
        <strain evidence="1">BZ-TG-HK211</strain>
    </source>
</reference>
<sequence>PEYAKQVAAPLSNIDKLTVDDTGGGSGENGGAGKITSYATNLMASLQESLKASSGIDVKELIENYSGKANVKNSIEHLTEEMKKKDV</sequence>
<proteinExistence type="predicted"/>
<dbReference type="EMBL" id="JAWJAY010000415">
    <property type="protein sequence ID" value="MDV2887745.1"/>
    <property type="molecule type" value="Genomic_DNA"/>
</dbReference>
<name>A0AAJ2U572_ALKPS</name>